<evidence type="ECO:0000313" key="1">
    <source>
        <dbReference type="EMBL" id="OAZ03954.1"/>
    </source>
</evidence>
<name>A0A199XRK3_9FLAO</name>
<evidence type="ECO:0000313" key="2">
    <source>
        <dbReference type="Proteomes" id="UP000093807"/>
    </source>
</evidence>
<sequence length="151" mass="16625">MVVLLSLFMSSCSDDVVFNNPSVQGLKNNVFWRALQSKATLAKDGTIVVEAVTLKETLMLHLSSTQVNTYVLDNNASDYVSFTSRETTPVTALTTQNGKGTGKITITEYDALKKTISGTFTFVIPYATKNPQESKEFYFSQGVFYKVPVSP</sequence>
<dbReference type="Proteomes" id="UP000093807">
    <property type="component" value="Unassembled WGS sequence"/>
</dbReference>
<proteinExistence type="predicted"/>
<dbReference type="PATRIC" id="fig|29536.5.peg.1727"/>
<dbReference type="InterPro" id="IPR046219">
    <property type="entry name" value="DUF6252"/>
</dbReference>
<dbReference type="EMBL" id="JMTM01000046">
    <property type="protein sequence ID" value="OAZ03954.1"/>
    <property type="molecule type" value="Genomic_DNA"/>
</dbReference>
<organism evidence="1 2">
    <name type="scientific">Flavobacterium succinicans</name>
    <dbReference type="NCBI Taxonomy" id="29536"/>
    <lineage>
        <taxon>Bacteria</taxon>
        <taxon>Pseudomonadati</taxon>
        <taxon>Bacteroidota</taxon>
        <taxon>Flavobacteriia</taxon>
        <taxon>Flavobacteriales</taxon>
        <taxon>Flavobacteriaceae</taxon>
        <taxon>Flavobacterium</taxon>
    </lineage>
</organism>
<gene>
    <name evidence="1" type="ORF">FLB_16430</name>
</gene>
<accession>A0A199XRK3</accession>
<comment type="caution">
    <text evidence="1">The sequence shown here is derived from an EMBL/GenBank/DDBJ whole genome shotgun (WGS) entry which is preliminary data.</text>
</comment>
<keyword evidence="2" id="KW-1185">Reference proteome</keyword>
<reference evidence="1 2" key="1">
    <citation type="submission" date="2016-06" db="EMBL/GenBank/DDBJ databases">
        <title>Draft genome sequence of Flavobacterium succinicans strain DD5b.</title>
        <authorList>
            <person name="Poehlein A."/>
            <person name="Daniel R."/>
            <person name="Simeonova D.D."/>
        </authorList>
    </citation>
    <scope>NUCLEOTIDE SEQUENCE [LARGE SCALE GENOMIC DNA]</scope>
    <source>
        <strain evidence="1 2">DD5b</strain>
    </source>
</reference>
<protein>
    <submittedName>
        <fullName evidence="1">Uncharacterized protein</fullName>
    </submittedName>
</protein>
<dbReference type="AlphaFoldDB" id="A0A199XRK3"/>
<dbReference type="Pfam" id="PF19765">
    <property type="entry name" value="DUF6252"/>
    <property type="match status" value="1"/>
</dbReference>